<dbReference type="EMBL" id="JACZHT010000006">
    <property type="protein sequence ID" value="MBE1237687.1"/>
    <property type="molecule type" value="Genomic_DNA"/>
</dbReference>
<feature type="domain" description="MIP18 family-like" evidence="1">
    <location>
        <begin position="38"/>
        <end position="107"/>
    </location>
</feature>
<dbReference type="Pfam" id="PF01883">
    <property type="entry name" value="FeS_assembly_P"/>
    <property type="match status" value="1"/>
</dbReference>
<dbReference type="SUPFAM" id="SSF117916">
    <property type="entry name" value="Fe-S cluster assembly (FSCA) domain-like"/>
    <property type="match status" value="1"/>
</dbReference>
<dbReference type="InterPro" id="IPR052339">
    <property type="entry name" value="Fe-S_Maturation_MIP18"/>
</dbReference>
<organism evidence="2 3">
    <name type="scientific">Phaeovibrio sulfidiphilus</name>
    <dbReference type="NCBI Taxonomy" id="1220600"/>
    <lineage>
        <taxon>Bacteria</taxon>
        <taxon>Pseudomonadati</taxon>
        <taxon>Pseudomonadota</taxon>
        <taxon>Alphaproteobacteria</taxon>
        <taxon>Rhodospirillales</taxon>
        <taxon>Rhodospirillaceae</taxon>
        <taxon>Phaeovibrio</taxon>
    </lineage>
</organism>
<dbReference type="PANTHER" id="PTHR42831">
    <property type="entry name" value="FE-S PROTEIN MATURATION AUXILIARY FACTOR YITW"/>
    <property type="match status" value="1"/>
</dbReference>
<evidence type="ECO:0000259" key="1">
    <source>
        <dbReference type="Pfam" id="PF01883"/>
    </source>
</evidence>
<dbReference type="RefSeq" id="WP_192534692.1">
    <property type="nucleotide sequence ID" value="NZ_JACZHT010000006.1"/>
</dbReference>
<comment type="caution">
    <text evidence="2">The sequence shown here is derived from an EMBL/GenBank/DDBJ whole genome shotgun (WGS) entry which is preliminary data.</text>
</comment>
<protein>
    <submittedName>
        <fullName evidence="2">DUF59 domain-containing protein</fullName>
    </submittedName>
</protein>
<dbReference type="InterPro" id="IPR002744">
    <property type="entry name" value="MIP18-like"/>
</dbReference>
<evidence type="ECO:0000313" key="2">
    <source>
        <dbReference type="EMBL" id="MBE1237687.1"/>
    </source>
</evidence>
<dbReference type="PANTHER" id="PTHR42831:SF1">
    <property type="entry name" value="FE-S PROTEIN MATURATION AUXILIARY FACTOR YITW"/>
    <property type="match status" value="1"/>
</dbReference>
<name>A0A8J6YQU5_9PROT</name>
<gene>
    <name evidence="2" type="ORF">IHV25_08505</name>
</gene>
<accession>A0A8J6YQU5</accession>
<dbReference type="InterPro" id="IPR034904">
    <property type="entry name" value="FSCA_dom_sf"/>
</dbReference>
<sequence>MMPPYPSMTMSLTGPHEDAEVARAGKPLEDGQTPASVDAVAEALHNVYDPEIPVNVYDLGLIYSVDIDDHGSCAIVMTLTAPGCPVAEILPNEVAQRAASVEGIGEVVVTLTWDPPWTPERMSDVARAALDFF</sequence>
<dbReference type="AlphaFoldDB" id="A0A8J6YQU5"/>
<proteinExistence type="predicted"/>
<dbReference type="Gene3D" id="3.30.300.130">
    <property type="entry name" value="Fe-S cluster assembly (FSCA)"/>
    <property type="match status" value="1"/>
</dbReference>
<reference evidence="2" key="1">
    <citation type="submission" date="2020-10" db="EMBL/GenBank/DDBJ databases">
        <title>Genome sequence of the unusual species of purple photosynthetic bacteria, Phaeovibrio sulfidiphilus DSM 23193, type strain.</title>
        <authorList>
            <person name="Kyndt J.A."/>
            <person name="Meyer T.E."/>
        </authorList>
    </citation>
    <scope>NUCLEOTIDE SEQUENCE</scope>
    <source>
        <strain evidence="2">DSM 23193</strain>
    </source>
</reference>
<dbReference type="Proteomes" id="UP000631034">
    <property type="component" value="Unassembled WGS sequence"/>
</dbReference>
<keyword evidence="3" id="KW-1185">Reference proteome</keyword>
<evidence type="ECO:0000313" key="3">
    <source>
        <dbReference type="Proteomes" id="UP000631034"/>
    </source>
</evidence>